<dbReference type="RefSeq" id="WP_165134430.1">
    <property type="nucleotide sequence ID" value="NZ_CP049253.1"/>
</dbReference>
<reference evidence="1 2" key="1">
    <citation type="submission" date="2021-03" db="EMBL/GenBank/DDBJ databases">
        <title>Sequencing the genomes of 1000 actinobacteria strains.</title>
        <authorList>
            <person name="Klenk H.-P."/>
        </authorList>
    </citation>
    <scope>NUCLEOTIDE SEQUENCE [LARGE SCALE GENOMIC DNA]</scope>
    <source>
        <strain evidence="1 2">DSM 24221</strain>
    </source>
</reference>
<evidence type="ECO:0000313" key="1">
    <source>
        <dbReference type="EMBL" id="MBP2437251.1"/>
    </source>
</evidence>
<proteinExistence type="predicted"/>
<evidence type="ECO:0000313" key="2">
    <source>
        <dbReference type="Proteomes" id="UP001519362"/>
    </source>
</evidence>
<dbReference type="Proteomes" id="UP001519362">
    <property type="component" value="Unassembled WGS sequence"/>
</dbReference>
<accession>A0ABS4ZLC6</accession>
<organism evidence="1 2">
    <name type="scientific">Microbacterium amylolyticum</name>
    <dbReference type="NCBI Taxonomy" id="936337"/>
    <lineage>
        <taxon>Bacteria</taxon>
        <taxon>Bacillati</taxon>
        <taxon>Actinomycetota</taxon>
        <taxon>Actinomycetes</taxon>
        <taxon>Micrococcales</taxon>
        <taxon>Microbacteriaceae</taxon>
        <taxon>Microbacterium</taxon>
    </lineage>
</organism>
<comment type="caution">
    <text evidence="1">The sequence shown here is derived from an EMBL/GenBank/DDBJ whole genome shotgun (WGS) entry which is preliminary data.</text>
</comment>
<keyword evidence="2" id="KW-1185">Reference proteome</keyword>
<sequence length="103" mass="11675">MSEVPMFKPSPGIPEMIHCSHSRPFEERTIGAHHGPGPHACDKDQHDDMCPWWSAYGDEWRAQEATAVEARDDDANRFDPQRMADLINENDSATLTVKELADR</sequence>
<gene>
    <name evidence="1" type="ORF">JOF34_001837</name>
</gene>
<dbReference type="EMBL" id="JAGIOL010000001">
    <property type="protein sequence ID" value="MBP2437251.1"/>
    <property type="molecule type" value="Genomic_DNA"/>
</dbReference>
<protein>
    <submittedName>
        <fullName evidence="1">Uncharacterized protein</fullName>
    </submittedName>
</protein>
<name>A0ABS4ZLC6_9MICO</name>